<dbReference type="Proteomes" id="UP000742024">
    <property type="component" value="Unassembled WGS sequence"/>
</dbReference>
<comment type="caution">
    <text evidence="1">The sequence shown here is derived from an EMBL/GenBank/DDBJ whole genome shotgun (WGS) entry which is preliminary data.</text>
</comment>
<name>A0ABQ7PFM2_9HYPO</name>
<evidence type="ECO:0000313" key="1">
    <source>
        <dbReference type="EMBL" id="KAG5962337.1"/>
    </source>
</evidence>
<evidence type="ECO:0000313" key="2">
    <source>
        <dbReference type="Proteomes" id="UP000742024"/>
    </source>
</evidence>
<proteinExistence type="predicted"/>
<gene>
    <name evidence="1" type="ORF">E4U57_007107</name>
</gene>
<reference evidence="1 2" key="1">
    <citation type="journal article" date="2020" name="bioRxiv">
        <title>Whole genome comparisons of ergot fungi reveals the divergence and evolution of species within the genus Claviceps are the result of varying mechanisms driving genome evolution and host range expansion.</title>
        <authorList>
            <person name="Wyka S.A."/>
            <person name="Mondo S.J."/>
            <person name="Liu M."/>
            <person name="Dettman J."/>
            <person name="Nalam V."/>
            <person name="Broders K.D."/>
        </authorList>
    </citation>
    <scope>NUCLEOTIDE SEQUENCE [LARGE SCALE GENOMIC DNA]</scope>
    <source>
        <strain evidence="1 2">LM583</strain>
    </source>
</reference>
<sequence length="204" mass="23641">MADREAQSNLVQNAPEGACIEDAEEAKAFLRQYLCPGVHPRLMDEASPAMCMATQAFYEAAEWCRKNEEDARREGLPTGDIHYVALQPPDEAVFHAMWLPTNRPRNAPTKTTLEKVRDFLDRRQRQRLELLAANFSMEAIRCHFEHLTYELCASFFPLDFSWAQWIQLLHDFPKEDCHHICLAEREYWRVNYPGGGGGGRRRGW</sequence>
<dbReference type="EMBL" id="SRPR01000069">
    <property type="protein sequence ID" value="KAG5962337.1"/>
    <property type="molecule type" value="Genomic_DNA"/>
</dbReference>
<accession>A0ABQ7PFM2</accession>
<organism evidence="1 2">
    <name type="scientific">Claviceps arundinis</name>
    <dbReference type="NCBI Taxonomy" id="1623583"/>
    <lineage>
        <taxon>Eukaryota</taxon>
        <taxon>Fungi</taxon>
        <taxon>Dikarya</taxon>
        <taxon>Ascomycota</taxon>
        <taxon>Pezizomycotina</taxon>
        <taxon>Sordariomycetes</taxon>
        <taxon>Hypocreomycetidae</taxon>
        <taxon>Hypocreales</taxon>
        <taxon>Clavicipitaceae</taxon>
        <taxon>Claviceps</taxon>
    </lineage>
</organism>
<protein>
    <submittedName>
        <fullName evidence="1">Uncharacterized protein</fullName>
    </submittedName>
</protein>
<keyword evidence="2" id="KW-1185">Reference proteome</keyword>